<dbReference type="AlphaFoldDB" id="A0A9Q1RNM8"/>
<sequence length="153" mass="17618">MVISWLTRSLAPTIAESVQYSETAENIQKQVERRYGTVKGTKIFEIKKELASTQQESLDIASYFNKLKKLWDELGAMRRNHGSSCVCAAQPKIQKDEEEDKVYQFFTELNEVYAGVRSNLLMLTLLNALDDAYNILLQDENQRQVHFTPQLNP</sequence>
<keyword evidence="2" id="KW-1185">Reference proteome</keyword>
<reference evidence="2" key="1">
    <citation type="journal article" date="2023" name="Proc. Natl. Acad. Sci. U.S.A.">
        <title>Genomic and structural basis for evolution of tropane alkaloid biosynthesis.</title>
        <authorList>
            <person name="Wanga Y.-J."/>
            <person name="Taina T."/>
            <person name="Yua J.-Y."/>
            <person name="Lia J."/>
            <person name="Xua B."/>
            <person name="Chenc J."/>
            <person name="D'Auriad J.C."/>
            <person name="Huanga J.-P."/>
            <person name="Huanga S.-X."/>
        </authorList>
    </citation>
    <scope>NUCLEOTIDE SEQUENCE [LARGE SCALE GENOMIC DNA]</scope>
    <source>
        <strain evidence="2">cv. KIB-2019</strain>
    </source>
</reference>
<dbReference type="PANTHER" id="PTHR37610">
    <property type="entry name" value="CCHC-TYPE DOMAIN-CONTAINING PROTEIN"/>
    <property type="match status" value="1"/>
</dbReference>
<organism evidence="1 2">
    <name type="scientific">Anisodus acutangulus</name>
    <dbReference type="NCBI Taxonomy" id="402998"/>
    <lineage>
        <taxon>Eukaryota</taxon>
        <taxon>Viridiplantae</taxon>
        <taxon>Streptophyta</taxon>
        <taxon>Embryophyta</taxon>
        <taxon>Tracheophyta</taxon>
        <taxon>Spermatophyta</taxon>
        <taxon>Magnoliopsida</taxon>
        <taxon>eudicotyledons</taxon>
        <taxon>Gunneridae</taxon>
        <taxon>Pentapetalae</taxon>
        <taxon>asterids</taxon>
        <taxon>lamiids</taxon>
        <taxon>Solanales</taxon>
        <taxon>Solanaceae</taxon>
        <taxon>Solanoideae</taxon>
        <taxon>Hyoscyameae</taxon>
        <taxon>Anisodus</taxon>
    </lineage>
</organism>
<evidence type="ECO:0000313" key="1">
    <source>
        <dbReference type="EMBL" id="KAJ8565639.1"/>
    </source>
</evidence>
<evidence type="ECO:0008006" key="3">
    <source>
        <dbReference type="Google" id="ProtNLM"/>
    </source>
</evidence>
<comment type="caution">
    <text evidence="1">The sequence shown here is derived from an EMBL/GenBank/DDBJ whole genome shotgun (WGS) entry which is preliminary data.</text>
</comment>
<gene>
    <name evidence="1" type="ORF">K7X08_008215</name>
</gene>
<proteinExistence type="predicted"/>
<dbReference type="OrthoDB" id="1305378at2759"/>
<dbReference type="PANTHER" id="PTHR37610:SF6">
    <property type="entry name" value="GAG-POLYPEPTIDE OF LTR COPIA-TYPE-RELATED"/>
    <property type="match status" value="1"/>
</dbReference>
<name>A0A9Q1RNM8_9SOLA</name>
<dbReference type="Proteomes" id="UP001152561">
    <property type="component" value="Unassembled WGS sequence"/>
</dbReference>
<dbReference type="EMBL" id="JAJAGQ010000004">
    <property type="protein sequence ID" value="KAJ8565639.1"/>
    <property type="molecule type" value="Genomic_DNA"/>
</dbReference>
<accession>A0A9Q1RNM8</accession>
<evidence type="ECO:0000313" key="2">
    <source>
        <dbReference type="Proteomes" id="UP001152561"/>
    </source>
</evidence>
<protein>
    <recommendedName>
        <fullName evidence="3">Retrotransposon gag domain-containing protein</fullName>
    </recommendedName>
</protein>